<evidence type="ECO:0000313" key="2">
    <source>
        <dbReference type="EMBL" id="CAL4761148.1"/>
    </source>
</evidence>
<dbReference type="Proteomes" id="UP001152797">
    <property type="component" value="Unassembled WGS sequence"/>
</dbReference>
<dbReference type="EMBL" id="CAMXCT030000102">
    <property type="protein sequence ID" value="CAL4761148.1"/>
    <property type="molecule type" value="Genomic_DNA"/>
</dbReference>
<organism evidence="1">
    <name type="scientific">Cladocopium goreaui</name>
    <dbReference type="NCBI Taxonomy" id="2562237"/>
    <lineage>
        <taxon>Eukaryota</taxon>
        <taxon>Sar</taxon>
        <taxon>Alveolata</taxon>
        <taxon>Dinophyceae</taxon>
        <taxon>Suessiales</taxon>
        <taxon>Symbiodiniaceae</taxon>
        <taxon>Cladocopium</taxon>
    </lineage>
</organism>
<gene>
    <name evidence="1" type="ORF">C1SCF055_LOCUS2286</name>
</gene>
<keyword evidence="3" id="KW-1185">Reference proteome</keyword>
<name>A0A9P1FF76_9DINO</name>
<dbReference type="EMBL" id="CAMXCT020000102">
    <property type="protein sequence ID" value="CAL1127211.1"/>
    <property type="molecule type" value="Genomic_DNA"/>
</dbReference>
<evidence type="ECO:0000313" key="1">
    <source>
        <dbReference type="EMBL" id="CAI3973836.1"/>
    </source>
</evidence>
<reference evidence="1" key="1">
    <citation type="submission" date="2022-10" db="EMBL/GenBank/DDBJ databases">
        <authorList>
            <person name="Chen Y."/>
            <person name="Dougan E. K."/>
            <person name="Chan C."/>
            <person name="Rhodes N."/>
            <person name="Thang M."/>
        </authorList>
    </citation>
    <scope>NUCLEOTIDE SEQUENCE</scope>
</reference>
<accession>A0A9P1FF76</accession>
<dbReference type="OrthoDB" id="423858at2759"/>
<dbReference type="AlphaFoldDB" id="A0A9P1FF76"/>
<protein>
    <submittedName>
        <fullName evidence="1">Uncharacterized protein</fullName>
    </submittedName>
</protein>
<proteinExistence type="predicted"/>
<comment type="caution">
    <text evidence="1">The sequence shown here is derived from an EMBL/GenBank/DDBJ whole genome shotgun (WGS) entry which is preliminary data.</text>
</comment>
<sequence length="436" mass="47835">MRVLTEVGSMIRAAENAANPQVLQLDATEPARPKIPGRFSAPMKFTTFDTGYNQTGNGFFAQDKDQQAMRVETMRPSVGLGDLLINATDLVVQNKSYVMTGGEHPICRVLPFFGQQRFTDFFSWASNPQLSAYRGQRLVAGRPCTIWALRLKGSHISLCSEGNNPVELNVTLPRNNSGGDVYNFTYHFGTLSTGSHEVPEYLFQKHQICDSVAPACENGRGVAPVPLDAYIFHPGMSHADYNIEDQNVADLPGDALFICTMRLYQEGRLDHNYTLISRYSLEVSPAFGQYAACNGYPNTKPPGPHCFGGDDRLVGREGSFSAGDGEGRCVRENHVGFWYGLPKKGRCPAGEAPGKDAWSSGCTWSLKKRVKTIRQDCLLKDQDYLKYCKADVLEKKGFTRSIKALEAAFASEDPSMGGCADIGGPNTDERLAAVIV</sequence>
<reference evidence="2 3" key="2">
    <citation type="submission" date="2024-05" db="EMBL/GenBank/DDBJ databases">
        <authorList>
            <person name="Chen Y."/>
            <person name="Shah S."/>
            <person name="Dougan E. K."/>
            <person name="Thang M."/>
            <person name="Chan C."/>
        </authorList>
    </citation>
    <scope>NUCLEOTIDE SEQUENCE [LARGE SCALE GENOMIC DNA]</scope>
</reference>
<dbReference type="EMBL" id="CAMXCT010000102">
    <property type="protein sequence ID" value="CAI3973836.1"/>
    <property type="molecule type" value="Genomic_DNA"/>
</dbReference>
<evidence type="ECO:0000313" key="3">
    <source>
        <dbReference type="Proteomes" id="UP001152797"/>
    </source>
</evidence>